<accession>A0A540LAH5</accession>
<organism evidence="1 2">
    <name type="scientific">Malus baccata</name>
    <name type="common">Siberian crab apple</name>
    <name type="synonym">Pyrus baccata</name>
    <dbReference type="NCBI Taxonomy" id="106549"/>
    <lineage>
        <taxon>Eukaryota</taxon>
        <taxon>Viridiplantae</taxon>
        <taxon>Streptophyta</taxon>
        <taxon>Embryophyta</taxon>
        <taxon>Tracheophyta</taxon>
        <taxon>Spermatophyta</taxon>
        <taxon>Magnoliopsida</taxon>
        <taxon>eudicotyledons</taxon>
        <taxon>Gunneridae</taxon>
        <taxon>Pentapetalae</taxon>
        <taxon>rosids</taxon>
        <taxon>fabids</taxon>
        <taxon>Rosales</taxon>
        <taxon>Rosaceae</taxon>
        <taxon>Amygdaloideae</taxon>
        <taxon>Maleae</taxon>
        <taxon>Malus</taxon>
    </lineage>
</organism>
<proteinExistence type="predicted"/>
<dbReference type="EMBL" id="VIEB01000677">
    <property type="protein sequence ID" value="TQD83460.1"/>
    <property type="molecule type" value="Genomic_DNA"/>
</dbReference>
<keyword evidence="2" id="KW-1185">Reference proteome</keyword>
<evidence type="ECO:0000313" key="1">
    <source>
        <dbReference type="EMBL" id="TQD83460.1"/>
    </source>
</evidence>
<sequence length="84" mass="9668">MSASNTGRRKSYRILGSQEVLRYRYKIQGPCNSISVWSVDSFENDFPGVSRIAKFFSKTVDALKSSKAAREKNDMAYTWYRSDL</sequence>
<name>A0A540LAH5_MALBA</name>
<protein>
    <submittedName>
        <fullName evidence="1">Uncharacterized protein</fullName>
    </submittedName>
</protein>
<comment type="caution">
    <text evidence="1">The sequence shown here is derived from an EMBL/GenBank/DDBJ whole genome shotgun (WGS) entry which is preliminary data.</text>
</comment>
<evidence type="ECO:0000313" key="2">
    <source>
        <dbReference type="Proteomes" id="UP000315295"/>
    </source>
</evidence>
<reference evidence="1 2" key="1">
    <citation type="journal article" date="2019" name="G3 (Bethesda)">
        <title>Sequencing of a Wild Apple (Malus baccata) Genome Unravels the Differences Between Cultivated and Wild Apple Species Regarding Disease Resistance and Cold Tolerance.</title>
        <authorList>
            <person name="Chen X."/>
        </authorList>
    </citation>
    <scope>NUCLEOTIDE SEQUENCE [LARGE SCALE GENOMIC DNA]</scope>
    <source>
        <strain evidence="2">cv. Shandingzi</strain>
        <tissue evidence="1">Leaves</tissue>
    </source>
</reference>
<gene>
    <name evidence="1" type="ORF">C1H46_030966</name>
</gene>
<dbReference type="AlphaFoldDB" id="A0A540LAH5"/>
<dbReference type="Proteomes" id="UP000315295">
    <property type="component" value="Unassembled WGS sequence"/>
</dbReference>